<dbReference type="AlphaFoldDB" id="A0A0F9JFN3"/>
<sequence length="42" mass="5115">VMKNSLDYFLKYSQRYGMTPKDRELMIKFKVKRNEKDALTDL</sequence>
<feature type="non-terminal residue" evidence="1">
    <location>
        <position position="1"/>
    </location>
</feature>
<evidence type="ECO:0000313" key="1">
    <source>
        <dbReference type="EMBL" id="KKM68649.1"/>
    </source>
</evidence>
<proteinExistence type="predicted"/>
<accession>A0A0F9JFN3</accession>
<gene>
    <name evidence="1" type="ORF">LCGC14_1458850</name>
</gene>
<organism evidence="1">
    <name type="scientific">marine sediment metagenome</name>
    <dbReference type="NCBI Taxonomy" id="412755"/>
    <lineage>
        <taxon>unclassified sequences</taxon>
        <taxon>metagenomes</taxon>
        <taxon>ecological metagenomes</taxon>
    </lineage>
</organism>
<reference evidence="1" key="1">
    <citation type="journal article" date="2015" name="Nature">
        <title>Complex archaea that bridge the gap between prokaryotes and eukaryotes.</title>
        <authorList>
            <person name="Spang A."/>
            <person name="Saw J.H."/>
            <person name="Jorgensen S.L."/>
            <person name="Zaremba-Niedzwiedzka K."/>
            <person name="Martijn J."/>
            <person name="Lind A.E."/>
            <person name="van Eijk R."/>
            <person name="Schleper C."/>
            <person name="Guy L."/>
            <person name="Ettema T.J."/>
        </authorList>
    </citation>
    <scope>NUCLEOTIDE SEQUENCE</scope>
</reference>
<name>A0A0F9JFN3_9ZZZZ</name>
<comment type="caution">
    <text evidence="1">The sequence shown here is derived from an EMBL/GenBank/DDBJ whole genome shotgun (WGS) entry which is preliminary data.</text>
</comment>
<dbReference type="EMBL" id="LAZR01010132">
    <property type="protein sequence ID" value="KKM68649.1"/>
    <property type="molecule type" value="Genomic_DNA"/>
</dbReference>
<protein>
    <submittedName>
        <fullName evidence="1">Uncharacterized protein</fullName>
    </submittedName>
</protein>